<dbReference type="Gene3D" id="2.10.70.10">
    <property type="entry name" value="Complement Module, domain 1"/>
    <property type="match status" value="1"/>
</dbReference>
<protein>
    <submittedName>
        <fullName evidence="1">Hemin uptake protein HemP</fullName>
    </submittedName>
</protein>
<gene>
    <name evidence="1" type="ORF">J3998_09700</name>
</gene>
<dbReference type="Pfam" id="PF10636">
    <property type="entry name" value="hemP"/>
    <property type="match status" value="1"/>
</dbReference>
<dbReference type="EMBL" id="JAGETV010000019">
    <property type="protein sequence ID" value="MBO1927850.1"/>
    <property type="molecule type" value="Genomic_DNA"/>
</dbReference>
<sequence length="51" mass="5779">MPHSDQKTGEGKPRTVDSKELLAGAKTLFIQHGDQQYQLRVTKENKLILTK</sequence>
<organism evidence="1 2">
    <name type="scientific">Thiomicrorhabdus marina</name>
    <dbReference type="NCBI Taxonomy" id="2818442"/>
    <lineage>
        <taxon>Bacteria</taxon>
        <taxon>Pseudomonadati</taxon>
        <taxon>Pseudomonadota</taxon>
        <taxon>Gammaproteobacteria</taxon>
        <taxon>Thiotrichales</taxon>
        <taxon>Piscirickettsiaceae</taxon>
        <taxon>Thiomicrorhabdus</taxon>
    </lineage>
</organism>
<name>A0ABS3Q7Q9_9GAMM</name>
<evidence type="ECO:0000313" key="2">
    <source>
        <dbReference type="Proteomes" id="UP000664835"/>
    </source>
</evidence>
<proteinExistence type="predicted"/>
<accession>A0ABS3Q7Q9</accession>
<evidence type="ECO:0000313" key="1">
    <source>
        <dbReference type="EMBL" id="MBO1927850.1"/>
    </source>
</evidence>
<dbReference type="Proteomes" id="UP000664835">
    <property type="component" value="Unassembled WGS sequence"/>
</dbReference>
<comment type="caution">
    <text evidence="1">The sequence shown here is derived from an EMBL/GenBank/DDBJ whole genome shotgun (WGS) entry which is preliminary data.</text>
</comment>
<keyword evidence="2" id="KW-1185">Reference proteome</keyword>
<dbReference type="RefSeq" id="WP_208150466.1">
    <property type="nucleotide sequence ID" value="NZ_JAGETV010000019.1"/>
</dbReference>
<dbReference type="InterPro" id="IPR019600">
    <property type="entry name" value="Hemin_uptake_protein_HemP"/>
</dbReference>
<reference evidence="1 2" key="1">
    <citation type="submission" date="2021-03" db="EMBL/GenBank/DDBJ databases">
        <title>Thiomicrorhabdus sp.nov.,novel sulfur-oxidizing bacteria isolated from coastal sediment.</title>
        <authorList>
            <person name="Liu X."/>
        </authorList>
    </citation>
    <scope>NUCLEOTIDE SEQUENCE [LARGE SCALE GENOMIC DNA]</scope>
    <source>
        <strain evidence="1 2">6S2-11</strain>
    </source>
</reference>